<dbReference type="PROSITE" id="PS50061">
    <property type="entry name" value="ETS_DOMAIN_3"/>
    <property type="match status" value="2"/>
</dbReference>
<evidence type="ECO:0000256" key="3">
    <source>
        <dbReference type="RuleBase" id="RU004019"/>
    </source>
</evidence>
<name>A0AAU9WIF5_9CNID</name>
<feature type="compositionally biased region" description="Basic and acidic residues" evidence="4">
    <location>
        <begin position="130"/>
        <end position="140"/>
    </location>
</feature>
<dbReference type="InterPro" id="IPR036390">
    <property type="entry name" value="WH_DNA-bd_sf"/>
</dbReference>
<feature type="domain" description="ETS" evidence="5">
    <location>
        <begin position="223"/>
        <end position="296"/>
    </location>
</feature>
<reference evidence="6 7" key="1">
    <citation type="submission" date="2022-05" db="EMBL/GenBank/DDBJ databases">
        <authorList>
            <consortium name="Genoscope - CEA"/>
            <person name="William W."/>
        </authorList>
    </citation>
    <scope>NUCLEOTIDE SEQUENCE [LARGE SCALE GENOMIC DNA]</scope>
</reference>
<dbReference type="Gene3D" id="1.10.10.10">
    <property type="entry name" value="Winged helix-like DNA-binding domain superfamily/Winged helix DNA-binding domain"/>
    <property type="match status" value="2"/>
</dbReference>
<evidence type="ECO:0000259" key="5">
    <source>
        <dbReference type="PROSITE" id="PS50061"/>
    </source>
</evidence>
<feature type="region of interest" description="Disordered" evidence="4">
    <location>
        <begin position="130"/>
        <end position="190"/>
    </location>
</feature>
<proteinExistence type="inferred from homology"/>
<dbReference type="Proteomes" id="UP001159428">
    <property type="component" value="Unassembled WGS sequence"/>
</dbReference>
<dbReference type="SUPFAM" id="SSF46785">
    <property type="entry name" value="Winged helix' DNA-binding domain"/>
    <property type="match status" value="2"/>
</dbReference>
<dbReference type="InterPro" id="IPR046328">
    <property type="entry name" value="ETS_fam"/>
</dbReference>
<comment type="subcellular location">
    <subcellularLocation>
        <location evidence="3">Nucleus</location>
    </subcellularLocation>
</comment>
<keyword evidence="3" id="KW-0539">Nucleus</keyword>
<protein>
    <recommendedName>
        <fullName evidence="5">ETS domain-containing protein</fullName>
    </recommendedName>
</protein>
<feature type="compositionally biased region" description="Polar residues" evidence="4">
    <location>
        <begin position="1"/>
        <end position="12"/>
    </location>
</feature>
<dbReference type="PANTHER" id="PTHR11849:SF133">
    <property type="entry name" value="ETS DOMAIN-CONTAINING PROTEIN"/>
    <property type="match status" value="1"/>
</dbReference>
<dbReference type="GO" id="GO:0043565">
    <property type="term" value="F:sequence-specific DNA binding"/>
    <property type="evidence" value="ECO:0007669"/>
    <property type="project" value="InterPro"/>
</dbReference>
<dbReference type="Pfam" id="PF00178">
    <property type="entry name" value="Ets"/>
    <property type="match status" value="2"/>
</dbReference>
<feature type="region of interest" description="Disordered" evidence="4">
    <location>
        <begin position="1"/>
        <end position="32"/>
    </location>
</feature>
<comment type="similarity">
    <text evidence="1 3">Belongs to the ETS family.</text>
</comment>
<dbReference type="InterPro" id="IPR036388">
    <property type="entry name" value="WH-like_DNA-bd_sf"/>
</dbReference>
<evidence type="ECO:0000256" key="1">
    <source>
        <dbReference type="ARBA" id="ARBA00005562"/>
    </source>
</evidence>
<keyword evidence="7" id="KW-1185">Reference proteome</keyword>
<dbReference type="GO" id="GO:0030154">
    <property type="term" value="P:cell differentiation"/>
    <property type="evidence" value="ECO:0007669"/>
    <property type="project" value="TreeGrafter"/>
</dbReference>
<feature type="non-terminal residue" evidence="6">
    <location>
        <position position="296"/>
    </location>
</feature>
<feature type="compositionally biased region" description="Basic and acidic residues" evidence="4">
    <location>
        <begin position="147"/>
        <end position="158"/>
    </location>
</feature>
<dbReference type="PRINTS" id="PR00454">
    <property type="entry name" value="ETSDOMAIN"/>
</dbReference>
<dbReference type="PROSITE" id="PS00345">
    <property type="entry name" value="ETS_DOMAIN_1"/>
    <property type="match status" value="2"/>
</dbReference>
<keyword evidence="2 3" id="KW-0238">DNA-binding</keyword>
<organism evidence="6 7">
    <name type="scientific">Pocillopora meandrina</name>
    <dbReference type="NCBI Taxonomy" id="46732"/>
    <lineage>
        <taxon>Eukaryota</taxon>
        <taxon>Metazoa</taxon>
        <taxon>Cnidaria</taxon>
        <taxon>Anthozoa</taxon>
        <taxon>Hexacorallia</taxon>
        <taxon>Scleractinia</taxon>
        <taxon>Astrocoeniina</taxon>
        <taxon>Pocilloporidae</taxon>
        <taxon>Pocillopora</taxon>
    </lineage>
</organism>
<dbReference type="GO" id="GO:0000981">
    <property type="term" value="F:DNA-binding transcription factor activity, RNA polymerase II-specific"/>
    <property type="evidence" value="ECO:0007669"/>
    <property type="project" value="TreeGrafter"/>
</dbReference>
<feature type="compositionally biased region" description="Low complexity" evidence="4">
    <location>
        <begin position="164"/>
        <end position="177"/>
    </location>
</feature>
<dbReference type="GO" id="GO:0005634">
    <property type="term" value="C:nucleus"/>
    <property type="evidence" value="ECO:0007669"/>
    <property type="project" value="UniProtKB-SubCell"/>
</dbReference>
<comment type="caution">
    <text evidence="6">The sequence shown here is derived from an EMBL/GenBank/DDBJ whole genome shotgun (WGS) entry which is preliminary data.</text>
</comment>
<dbReference type="AlphaFoldDB" id="A0AAU9WIF5"/>
<evidence type="ECO:0000256" key="4">
    <source>
        <dbReference type="SAM" id="MobiDB-lite"/>
    </source>
</evidence>
<feature type="compositionally biased region" description="Basic and acidic residues" evidence="4">
    <location>
        <begin position="22"/>
        <end position="32"/>
    </location>
</feature>
<dbReference type="EMBL" id="CALNXJ010000013">
    <property type="protein sequence ID" value="CAH3112428.1"/>
    <property type="molecule type" value="Genomic_DNA"/>
</dbReference>
<evidence type="ECO:0000256" key="2">
    <source>
        <dbReference type="ARBA" id="ARBA00023125"/>
    </source>
</evidence>
<evidence type="ECO:0000313" key="7">
    <source>
        <dbReference type="Proteomes" id="UP001159428"/>
    </source>
</evidence>
<sequence length="296" mass="34661">MASTTAEATESSLEIELTKTSTRKDGTRNSEGKKRRRVNTIHLWEFLLDLLANDDLRTIICWSRREFKEFKLKRPEEVSRRWGLVKRKKGMNYEKLSRALRFYYGQGIIQKIPGQPFTYKFDRLPYKYEPRVSKSSDQESKTSSSNREQEKISSDKSTLHKTGQSSLSSSSEQSTLSPAETPRGRCTSPLETTVTDLGIEVINKSNDGGRNPEVKKYRRKNIIHLWEFLLELLANDNLCTIICWSRKEFKEFQLKRPEEVAKRWGLLRRRRKGMNYEKLSRALRFYYGQGIIQKVS</sequence>
<evidence type="ECO:0000313" key="6">
    <source>
        <dbReference type="EMBL" id="CAH3112428.1"/>
    </source>
</evidence>
<gene>
    <name evidence="6" type="ORF">PMEA_00005166</name>
</gene>
<dbReference type="PANTHER" id="PTHR11849">
    <property type="entry name" value="ETS"/>
    <property type="match status" value="1"/>
</dbReference>
<dbReference type="InterPro" id="IPR000418">
    <property type="entry name" value="Ets_dom"/>
</dbReference>
<accession>A0AAU9WIF5</accession>
<feature type="domain" description="ETS" evidence="5">
    <location>
        <begin position="41"/>
        <end position="122"/>
    </location>
</feature>
<dbReference type="PROSITE" id="PS00346">
    <property type="entry name" value="ETS_DOMAIN_2"/>
    <property type="match status" value="2"/>
</dbReference>
<dbReference type="SMART" id="SM00413">
    <property type="entry name" value="ETS"/>
    <property type="match status" value="2"/>
</dbReference>